<keyword evidence="2" id="KW-1185">Reference proteome</keyword>
<proteinExistence type="predicted"/>
<reference evidence="1 2" key="1">
    <citation type="submission" date="2016-04" db="EMBL/GenBank/DDBJ databases">
        <title>Complete genome seqeunce of Leptospira alstonii serovar Room22.</title>
        <authorList>
            <person name="Nally J.E."/>
            <person name="Bayles D.O."/>
            <person name="Hurley D."/>
            <person name="Fanning S."/>
            <person name="McMahon B.J."/>
            <person name="Arent Z."/>
        </authorList>
    </citation>
    <scope>NUCLEOTIDE SEQUENCE [LARGE SCALE GENOMIC DNA]</scope>
    <source>
        <strain evidence="1 2">GWTS #1</strain>
    </source>
</reference>
<protein>
    <submittedName>
        <fullName evidence="1">Uncharacterized protein</fullName>
    </submittedName>
</protein>
<evidence type="ECO:0000313" key="2">
    <source>
        <dbReference type="Proteomes" id="UP000094197"/>
    </source>
</evidence>
<evidence type="ECO:0000313" key="1">
    <source>
        <dbReference type="EMBL" id="AOP33021.1"/>
    </source>
</evidence>
<sequence>MRDFFLSQWIRILAWILFLLLIAAPKLIFGNSVILKDGSVLKNVKSTLKEDHVLVEDEFGNVEKIDLQLVEKILVSEVKKGETSNPKDFKKFYFSLIGSQWSSRISEPMDLNRHYTLTDLVTTALYIDPYLEKKYSVKVQSIALQGEYRRNPNLGFSLALEHNNFIFPETGVSTFAAIATNASLNALPEYQTLAATSTLAQNFNTDSSGYKGNKQSSSRFTVSTLSLLPSVKYYVSITDSIVWFAQLGVGIGKSYNSGIYSKQLVYETALIGTGLQVDFKSYFFNLTVQYRKTYLNASVHSYQFSEPLVLLGFGIKI</sequence>
<dbReference type="KEGG" id="laj:A0128_03560"/>
<organism evidence="1 2">
    <name type="scientific">Leptospira tipperaryensis</name>
    <dbReference type="NCBI Taxonomy" id="2564040"/>
    <lineage>
        <taxon>Bacteria</taxon>
        <taxon>Pseudomonadati</taxon>
        <taxon>Spirochaetota</taxon>
        <taxon>Spirochaetia</taxon>
        <taxon>Leptospirales</taxon>
        <taxon>Leptospiraceae</taxon>
        <taxon>Leptospira</taxon>
    </lineage>
</organism>
<dbReference type="OrthoDB" id="344156at2"/>
<dbReference type="EMBL" id="CP015217">
    <property type="protein sequence ID" value="AOP33021.1"/>
    <property type="molecule type" value="Genomic_DNA"/>
</dbReference>
<gene>
    <name evidence="1" type="ORF">A0128_03560</name>
</gene>
<dbReference type="Proteomes" id="UP000094197">
    <property type="component" value="Chromosome 1"/>
</dbReference>
<dbReference type="RefSeq" id="WP_069606265.1">
    <property type="nucleotide sequence ID" value="NZ_CP015217.1"/>
</dbReference>
<name>A0A1D7UTW5_9LEPT</name>
<accession>A0A1D7UTW5</accession>
<dbReference type="AlphaFoldDB" id="A0A1D7UTW5"/>